<comment type="caution">
    <text evidence="3">The sequence shown here is derived from an EMBL/GenBank/DDBJ whole genome shotgun (WGS) entry which is preliminary data.</text>
</comment>
<feature type="non-terminal residue" evidence="3">
    <location>
        <position position="1"/>
    </location>
</feature>
<evidence type="ECO:0000313" key="3">
    <source>
        <dbReference type="EMBL" id="MYM88372.1"/>
    </source>
</evidence>
<gene>
    <name evidence="3" type="ORF">GTP91_14460</name>
</gene>
<accession>A0A845G4J0</accession>
<evidence type="ECO:0000313" key="4">
    <source>
        <dbReference type="Proteomes" id="UP000470302"/>
    </source>
</evidence>
<dbReference type="RefSeq" id="WP_161097420.1">
    <property type="nucleotide sequence ID" value="NZ_WWCW01000045.1"/>
</dbReference>
<organism evidence="3 4">
    <name type="scientific">Duganella vulcania</name>
    <dbReference type="NCBI Taxonomy" id="2692166"/>
    <lineage>
        <taxon>Bacteria</taxon>
        <taxon>Pseudomonadati</taxon>
        <taxon>Pseudomonadota</taxon>
        <taxon>Betaproteobacteria</taxon>
        <taxon>Burkholderiales</taxon>
        <taxon>Oxalobacteraceae</taxon>
        <taxon>Telluria group</taxon>
        <taxon>Duganella</taxon>
    </lineage>
</organism>
<dbReference type="PANTHER" id="PTHR47505">
    <property type="entry name" value="DNA UTILIZATION PROTEIN YHGH"/>
    <property type="match status" value="1"/>
</dbReference>
<feature type="domain" description="Phosphoribosyltransferase" evidence="2">
    <location>
        <begin position="27"/>
        <end position="84"/>
    </location>
</feature>
<dbReference type="InterPro" id="IPR000836">
    <property type="entry name" value="PRTase_dom"/>
</dbReference>
<dbReference type="SUPFAM" id="SSF53271">
    <property type="entry name" value="PRTase-like"/>
    <property type="match status" value="1"/>
</dbReference>
<name>A0A845G4J0_9BURK</name>
<protein>
    <submittedName>
        <fullName evidence="3">ComF family protein</fullName>
    </submittedName>
</protein>
<dbReference type="Proteomes" id="UP000470302">
    <property type="component" value="Unassembled WGS sequence"/>
</dbReference>
<proteinExistence type="inferred from homology"/>
<evidence type="ECO:0000259" key="2">
    <source>
        <dbReference type="Pfam" id="PF00156"/>
    </source>
</evidence>
<evidence type="ECO:0000256" key="1">
    <source>
        <dbReference type="ARBA" id="ARBA00008007"/>
    </source>
</evidence>
<sequence>RSLGVALHARLACRVRETAAQSGVTPERRRHNIAGAFAIPDMALVQGRHIGVVDDVMTSGATLNELAATLKRHGAAQVSNLVFARTPPH</sequence>
<dbReference type="CDD" id="cd06223">
    <property type="entry name" value="PRTases_typeI"/>
    <property type="match status" value="1"/>
</dbReference>
<dbReference type="AlphaFoldDB" id="A0A845G4J0"/>
<reference evidence="3 4" key="1">
    <citation type="submission" date="2020-01" db="EMBL/GenBank/DDBJ databases">
        <title>Novel species isolated from a subtropical stream in China.</title>
        <authorList>
            <person name="Lu H."/>
        </authorList>
    </citation>
    <scope>NUCLEOTIDE SEQUENCE [LARGE SCALE GENOMIC DNA]</scope>
    <source>
        <strain evidence="3 4">FT82W</strain>
    </source>
</reference>
<dbReference type="InterPro" id="IPR029057">
    <property type="entry name" value="PRTase-like"/>
</dbReference>
<comment type="similarity">
    <text evidence="1">Belongs to the ComF/GntX family.</text>
</comment>
<dbReference type="Gene3D" id="3.40.50.2020">
    <property type="match status" value="1"/>
</dbReference>
<dbReference type="InterPro" id="IPR051910">
    <property type="entry name" value="ComF/GntX_DNA_util-trans"/>
</dbReference>
<dbReference type="PANTHER" id="PTHR47505:SF1">
    <property type="entry name" value="DNA UTILIZATION PROTEIN YHGH"/>
    <property type="match status" value="1"/>
</dbReference>
<dbReference type="EMBL" id="WWCW01000045">
    <property type="protein sequence ID" value="MYM88372.1"/>
    <property type="molecule type" value="Genomic_DNA"/>
</dbReference>
<dbReference type="Pfam" id="PF00156">
    <property type="entry name" value="Pribosyltran"/>
    <property type="match status" value="1"/>
</dbReference>